<proteinExistence type="predicted"/>
<keyword evidence="4" id="KW-0378">Hydrolase</keyword>
<feature type="transmembrane region" description="Helical" evidence="3">
    <location>
        <begin position="20"/>
        <end position="42"/>
    </location>
</feature>
<dbReference type="GO" id="GO:0006465">
    <property type="term" value="P:signal peptide processing"/>
    <property type="evidence" value="ECO:0007669"/>
    <property type="project" value="UniProtKB-UniRule"/>
</dbReference>
<dbReference type="GO" id="GO:0016020">
    <property type="term" value="C:membrane"/>
    <property type="evidence" value="ECO:0007669"/>
    <property type="project" value="UniProtKB-UniRule"/>
</dbReference>
<dbReference type="Proteomes" id="UP000706122">
    <property type="component" value="Unassembled WGS sequence"/>
</dbReference>
<sequence length="562" mass="58046">MSIEEQSAEPGRSRGREIALNLGAIAGLICVLAAAASFLFGIKPLVFRSGSMSPDIPTGALALSKTTPATDLQVGDVVSVENESGVRITHRVHEIVSTDGATSTLILKGDANTDADISPYMVAEVDRVFFSVPGLGYAVSWLSSPAAIFLGGALVGGVMVLAFGPGSKRKNDDDSDPDGGDDTPGSPESADDRPSARSLTTPDTPTESFRTQGFSMRRIIPSRVMIALGLAGLTALGASSVGTTAAFTDSATAASAMASRSSFVPAPKYLGCTPPSSSGSVTIKWEHLGPGYTYEIKTPGGYYATRPQPTLPANKGDVISKTFDAYNDIYGTNKAVRVEIRSIRNGVTGSSFVGEELWTFTIWNMKCNGAISGGADQMSAAAAPMRLPLGDATTTVTATEPSSPTTPQPTSTTTSMTVTTSVPSTTQMTTTTSPSTTTTTRTTSPSATSSNDATSEPSAGAPSPTAVTTATAPKLTGATTSPSGTYIAGTSGRKAVVRDDAGEELFTQRLSGDAEVQWDSTGDTLWIVDEGTLYRVEAGIWRAEVVDPESGTVPTRIGALVK</sequence>
<keyword evidence="3" id="KW-0812">Transmembrane</keyword>
<evidence type="ECO:0000256" key="3">
    <source>
        <dbReference type="SAM" id="Phobius"/>
    </source>
</evidence>
<dbReference type="AlphaFoldDB" id="A0AAE3B9D6"/>
<evidence type="ECO:0000313" key="5">
    <source>
        <dbReference type="Proteomes" id="UP000706122"/>
    </source>
</evidence>
<reference evidence="4" key="1">
    <citation type="submission" date="2019-11" db="EMBL/GenBank/DDBJ databases">
        <title>Spread of Macrolides and rifampicin resistant Rhodococcus equi in clinical isolates in the USA.</title>
        <authorList>
            <person name="Alvarez-Narvaez S."/>
            <person name="Huber L."/>
            <person name="Cohen N.D."/>
            <person name="Slovis N."/>
            <person name="Greiter M."/>
            <person name="Giguere S."/>
            <person name="Hart K."/>
        </authorList>
    </citation>
    <scope>NUCLEOTIDE SEQUENCE</scope>
    <source>
        <strain evidence="4">Lh_5</strain>
    </source>
</reference>
<dbReference type="InterPro" id="IPR001733">
    <property type="entry name" value="Peptidase_S26B"/>
</dbReference>
<dbReference type="CDD" id="cd06462">
    <property type="entry name" value="Peptidase_S24_S26"/>
    <property type="match status" value="1"/>
</dbReference>
<feature type="compositionally biased region" description="Low complexity" evidence="2">
    <location>
        <begin position="395"/>
        <end position="450"/>
    </location>
</feature>
<organism evidence="4 5">
    <name type="scientific">Rhodococcus hoagii</name>
    <name type="common">Corynebacterium equii</name>
    <dbReference type="NCBI Taxonomy" id="43767"/>
    <lineage>
        <taxon>Bacteria</taxon>
        <taxon>Bacillati</taxon>
        <taxon>Actinomycetota</taxon>
        <taxon>Actinomycetes</taxon>
        <taxon>Mycobacteriales</taxon>
        <taxon>Nocardiaceae</taxon>
        <taxon>Prescottella</taxon>
    </lineage>
</organism>
<protein>
    <recommendedName>
        <fullName evidence="1">Signal peptidase I</fullName>
        <ecNumber evidence="1">3.4.21.89</ecNumber>
    </recommendedName>
</protein>
<feature type="transmembrane region" description="Helical" evidence="3">
    <location>
        <begin position="224"/>
        <end position="247"/>
    </location>
</feature>
<accession>A0AAE3B9D6</accession>
<dbReference type="EC" id="3.4.21.89" evidence="1"/>
<feature type="region of interest" description="Disordered" evidence="2">
    <location>
        <begin position="395"/>
        <end position="486"/>
    </location>
</feature>
<feature type="region of interest" description="Disordered" evidence="2">
    <location>
        <begin position="168"/>
        <end position="212"/>
    </location>
</feature>
<evidence type="ECO:0000256" key="1">
    <source>
        <dbReference type="NCBIfam" id="TIGR02228"/>
    </source>
</evidence>
<feature type="transmembrane region" description="Helical" evidence="3">
    <location>
        <begin position="138"/>
        <end position="163"/>
    </location>
</feature>
<keyword evidence="3" id="KW-0472">Membrane</keyword>
<dbReference type="GO" id="GO:0009003">
    <property type="term" value="F:signal peptidase activity"/>
    <property type="evidence" value="ECO:0007669"/>
    <property type="project" value="UniProtKB-EC"/>
</dbReference>
<evidence type="ECO:0000256" key="2">
    <source>
        <dbReference type="SAM" id="MobiDB-lite"/>
    </source>
</evidence>
<keyword evidence="3" id="KW-1133">Transmembrane helix</keyword>
<feature type="compositionally biased region" description="Low complexity" evidence="2">
    <location>
        <begin position="457"/>
        <end position="473"/>
    </location>
</feature>
<dbReference type="EMBL" id="WUYC01000001">
    <property type="protein sequence ID" value="MBM4713532.1"/>
    <property type="molecule type" value="Genomic_DNA"/>
</dbReference>
<evidence type="ECO:0000313" key="4">
    <source>
        <dbReference type="EMBL" id="MBM4713532.1"/>
    </source>
</evidence>
<gene>
    <name evidence="4" type="ORF">GS551_04840</name>
</gene>
<dbReference type="NCBIfam" id="TIGR02228">
    <property type="entry name" value="sigpep_I_arch"/>
    <property type="match status" value="1"/>
</dbReference>
<name>A0AAE3B9D6_RHOHA</name>
<dbReference type="GO" id="GO:0004252">
    <property type="term" value="F:serine-type endopeptidase activity"/>
    <property type="evidence" value="ECO:0007669"/>
    <property type="project" value="UniProtKB-UniRule"/>
</dbReference>
<feature type="compositionally biased region" description="Polar residues" evidence="2">
    <location>
        <begin position="197"/>
        <end position="212"/>
    </location>
</feature>
<comment type="caution">
    <text evidence="4">The sequence shown here is derived from an EMBL/GenBank/DDBJ whole genome shotgun (WGS) entry which is preliminary data.</text>
</comment>